<accession>A0ABT0PCE3</accession>
<keyword evidence="8" id="KW-1185">Reference proteome</keyword>
<evidence type="ECO:0000256" key="2">
    <source>
        <dbReference type="ARBA" id="ARBA00022519"/>
    </source>
</evidence>
<sequence length="191" mass="21552">MSLRQMLFTACLVLFVSAVGYWSYTADNPQEIIKPLNSVADKAPDFFTRNTKMREYGPNGRLESTLDSVEISHFPHNGVTLLTEPDMWSYQEDDILPWHSTAKNGRILPDGETVELIKDVVMIQVAPDGSAEQRIDTDFLTVYSGQDFADTDAPARLTNATSVVNTVGMRAFYKRDFIQLKSKVRSIHESR</sequence>
<dbReference type="RefSeq" id="WP_249697726.1">
    <property type="nucleotide sequence ID" value="NZ_JAMFLX010000003.1"/>
</dbReference>
<keyword evidence="5 6" id="KW-0472">Membrane</keyword>
<dbReference type="NCBIfam" id="TIGR04409">
    <property type="entry name" value="LptC_YrbK"/>
    <property type="match status" value="1"/>
</dbReference>
<keyword evidence="2 6" id="KW-0997">Cell inner membrane</keyword>
<dbReference type="PANTHER" id="PTHR37481:SF1">
    <property type="entry name" value="LIPOPOLYSACCHARIDE EXPORT SYSTEM PROTEIN LPTC"/>
    <property type="match status" value="1"/>
</dbReference>
<comment type="similarity">
    <text evidence="6">Belongs to the LptC family.</text>
</comment>
<keyword evidence="1 6" id="KW-1003">Cell membrane</keyword>
<dbReference type="Proteomes" id="UP001203338">
    <property type="component" value="Unassembled WGS sequence"/>
</dbReference>
<evidence type="ECO:0000256" key="5">
    <source>
        <dbReference type="ARBA" id="ARBA00023136"/>
    </source>
</evidence>
<comment type="subcellular location">
    <subcellularLocation>
        <location evidence="6">Cell inner membrane</location>
        <topology evidence="6">Single-pass membrane protein</topology>
    </subcellularLocation>
</comment>
<dbReference type="InterPro" id="IPR052363">
    <property type="entry name" value="LPS_export_LptC"/>
</dbReference>
<evidence type="ECO:0000313" key="7">
    <source>
        <dbReference type="EMBL" id="MCL6268891.1"/>
    </source>
</evidence>
<evidence type="ECO:0000313" key="8">
    <source>
        <dbReference type="Proteomes" id="UP001203338"/>
    </source>
</evidence>
<keyword evidence="3 6" id="KW-0812">Transmembrane</keyword>
<comment type="caution">
    <text evidence="7">The sequence shown here is derived from an EMBL/GenBank/DDBJ whole genome shotgun (WGS) entry which is preliminary data.</text>
</comment>
<keyword evidence="4 6" id="KW-1133">Transmembrane helix</keyword>
<comment type="subunit">
    <text evidence="6">Component of the lipopolysaccharide transport and assembly complex. Interacts with LptA and the LptBFG transporter complex.</text>
</comment>
<evidence type="ECO:0000256" key="6">
    <source>
        <dbReference type="HAMAP-Rule" id="MF_01915"/>
    </source>
</evidence>
<gene>
    <name evidence="6 7" type="primary">lptC</name>
    <name evidence="7" type="ORF">M3P05_02860</name>
</gene>
<name>A0ABT0PCE3_9GAMM</name>
<dbReference type="HAMAP" id="MF_01915">
    <property type="entry name" value="LPS_assembly_LptC"/>
    <property type="match status" value="1"/>
</dbReference>
<organism evidence="7 8">
    <name type="scientific">Parendozoicomonas callyspongiae</name>
    <dbReference type="NCBI Taxonomy" id="2942213"/>
    <lineage>
        <taxon>Bacteria</taxon>
        <taxon>Pseudomonadati</taxon>
        <taxon>Pseudomonadota</taxon>
        <taxon>Gammaproteobacteria</taxon>
        <taxon>Oceanospirillales</taxon>
        <taxon>Endozoicomonadaceae</taxon>
        <taxon>Parendozoicomonas</taxon>
    </lineage>
</organism>
<dbReference type="PANTHER" id="PTHR37481">
    <property type="entry name" value="LIPOPOLYSACCHARIDE EXPORT SYSTEM PROTEIN LPTC"/>
    <property type="match status" value="1"/>
</dbReference>
<evidence type="ECO:0000256" key="1">
    <source>
        <dbReference type="ARBA" id="ARBA00022475"/>
    </source>
</evidence>
<dbReference type="InterPro" id="IPR010664">
    <property type="entry name" value="LipoPS_assembly_LptC-rel"/>
</dbReference>
<evidence type="ECO:0000256" key="3">
    <source>
        <dbReference type="ARBA" id="ARBA00022692"/>
    </source>
</evidence>
<evidence type="ECO:0000256" key="4">
    <source>
        <dbReference type="ARBA" id="ARBA00022989"/>
    </source>
</evidence>
<dbReference type="Gene3D" id="2.60.450.10">
    <property type="entry name" value="Lipopolysaccharide (LPS) transport protein A like domain"/>
    <property type="match status" value="1"/>
</dbReference>
<reference evidence="7 8" key="1">
    <citation type="submission" date="2022-05" db="EMBL/GenBank/DDBJ databases">
        <authorList>
            <person name="Park J.-S."/>
        </authorList>
    </citation>
    <scope>NUCLEOTIDE SEQUENCE [LARGE SCALE GENOMIC DNA]</scope>
    <source>
        <strain evidence="7 8">2012CJ34-2</strain>
    </source>
</reference>
<dbReference type="InterPro" id="IPR026265">
    <property type="entry name" value="LptC"/>
</dbReference>
<comment type="function">
    <text evidence="6">Involved in the assembly of lipopolysaccharide (LPS). Required for the translocation of LPS from the inner membrane to the outer membrane. Facilitates the transfer of LPS from the inner membrane to the periplasmic protein LptA. Could be a docking site for LptA.</text>
</comment>
<dbReference type="EMBL" id="JAMFLX010000003">
    <property type="protein sequence ID" value="MCL6268891.1"/>
    <property type="molecule type" value="Genomic_DNA"/>
</dbReference>
<protein>
    <recommendedName>
        <fullName evidence="6">Lipopolysaccharide export system protein LptC</fullName>
    </recommendedName>
</protein>
<proteinExistence type="inferred from homology"/>
<dbReference type="Pfam" id="PF06835">
    <property type="entry name" value="LptC"/>
    <property type="match status" value="1"/>
</dbReference>